<dbReference type="InterPro" id="IPR013249">
    <property type="entry name" value="RNA_pol_sigma70_r4_t2"/>
</dbReference>
<dbReference type="InterPro" id="IPR013325">
    <property type="entry name" value="RNA_pol_sigma_r2"/>
</dbReference>
<dbReference type="Gene3D" id="1.10.1740.10">
    <property type="match status" value="1"/>
</dbReference>
<comment type="caution">
    <text evidence="7">The sequence shown here is derived from an EMBL/GenBank/DDBJ whole genome shotgun (WGS) entry which is preliminary data.</text>
</comment>
<dbReference type="PANTHER" id="PTHR43133">
    <property type="entry name" value="RNA POLYMERASE ECF-TYPE SIGMA FACTO"/>
    <property type="match status" value="1"/>
</dbReference>
<feature type="domain" description="RNA polymerase sigma-70 region 2" evidence="5">
    <location>
        <begin position="14"/>
        <end position="77"/>
    </location>
</feature>
<dbReference type="SUPFAM" id="SSF88659">
    <property type="entry name" value="Sigma3 and sigma4 domains of RNA polymerase sigma factors"/>
    <property type="match status" value="1"/>
</dbReference>
<dbReference type="InterPro" id="IPR039425">
    <property type="entry name" value="RNA_pol_sigma-70-like"/>
</dbReference>
<reference evidence="7 8" key="1">
    <citation type="submission" date="2022-07" db="EMBL/GenBank/DDBJ databases">
        <title>Fecal culturing of patients with breast cancer.</title>
        <authorList>
            <person name="Teng N.M.Y."/>
            <person name="Kiu R."/>
            <person name="Evans R."/>
            <person name="Baker D.J."/>
            <person name="Zenner C."/>
            <person name="Robinson S.D."/>
            <person name="Hall L.J."/>
        </authorList>
    </citation>
    <scope>NUCLEOTIDE SEQUENCE [LARGE SCALE GENOMIC DNA]</scope>
    <source>
        <strain evidence="7 8">LH1063</strain>
    </source>
</reference>
<dbReference type="Pfam" id="PF04542">
    <property type="entry name" value="Sigma70_r2"/>
    <property type="match status" value="1"/>
</dbReference>
<proteinExistence type="inferred from homology"/>
<evidence type="ECO:0000313" key="8">
    <source>
        <dbReference type="Proteomes" id="UP001205603"/>
    </source>
</evidence>
<dbReference type="Gene3D" id="1.10.10.10">
    <property type="entry name" value="Winged helix-like DNA-binding domain superfamily/Winged helix DNA-binding domain"/>
    <property type="match status" value="1"/>
</dbReference>
<comment type="similarity">
    <text evidence="1">Belongs to the sigma-70 factor family. ECF subfamily.</text>
</comment>
<organism evidence="7 8">
    <name type="scientific">Coprobacter tertius</name>
    <dbReference type="NCBI Taxonomy" id="2944915"/>
    <lineage>
        <taxon>Bacteria</taxon>
        <taxon>Pseudomonadati</taxon>
        <taxon>Bacteroidota</taxon>
        <taxon>Bacteroidia</taxon>
        <taxon>Bacteroidales</taxon>
        <taxon>Barnesiellaceae</taxon>
        <taxon>Coprobacter</taxon>
    </lineage>
</organism>
<keyword evidence="3" id="KW-0731">Sigma factor</keyword>
<protein>
    <submittedName>
        <fullName evidence="7">RNA polymerase sigma-70 factor</fullName>
    </submittedName>
</protein>
<dbReference type="InterPro" id="IPR014284">
    <property type="entry name" value="RNA_pol_sigma-70_dom"/>
</dbReference>
<dbReference type="CDD" id="cd06171">
    <property type="entry name" value="Sigma70_r4"/>
    <property type="match status" value="1"/>
</dbReference>
<dbReference type="InterPro" id="IPR036388">
    <property type="entry name" value="WH-like_DNA-bd_sf"/>
</dbReference>
<accession>A0ABT1MEP9</accession>
<dbReference type="RefSeq" id="WP_255025429.1">
    <property type="nucleotide sequence ID" value="NZ_JANDHW010000001.1"/>
</dbReference>
<dbReference type="NCBIfam" id="TIGR02937">
    <property type="entry name" value="sigma70-ECF"/>
    <property type="match status" value="1"/>
</dbReference>
<dbReference type="Pfam" id="PF08281">
    <property type="entry name" value="Sigma70_r4_2"/>
    <property type="match status" value="1"/>
</dbReference>
<evidence type="ECO:0000256" key="2">
    <source>
        <dbReference type="ARBA" id="ARBA00023015"/>
    </source>
</evidence>
<dbReference type="InterPro" id="IPR013324">
    <property type="entry name" value="RNA_pol_sigma_r3/r4-like"/>
</dbReference>
<evidence type="ECO:0000256" key="4">
    <source>
        <dbReference type="ARBA" id="ARBA00023163"/>
    </source>
</evidence>
<feature type="domain" description="RNA polymerase sigma factor 70 region 4 type 2" evidence="6">
    <location>
        <begin position="109"/>
        <end position="159"/>
    </location>
</feature>
<dbReference type="InterPro" id="IPR007627">
    <property type="entry name" value="RNA_pol_sigma70_r2"/>
</dbReference>
<dbReference type="Proteomes" id="UP001205603">
    <property type="component" value="Unassembled WGS sequence"/>
</dbReference>
<gene>
    <name evidence="7" type="ORF">NMU02_01895</name>
</gene>
<dbReference type="NCBIfam" id="TIGR02985">
    <property type="entry name" value="Sig70_bacteroi1"/>
    <property type="match status" value="1"/>
</dbReference>
<dbReference type="EMBL" id="JANDHW010000001">
    <property type="protein sequence ID" value="MCP9610844.1"/>
    <property type="molecule type" value="Genomic_DNA"/>
</dbReference>
<keyword evidence="2" id="KW-0805">Transcription regulation</keyword>
<keyword evidence="8" id="KW-1185">Reference proteome</keyword>
<dbReference type="SUPFAM" id="SSF88946">
    <property type="entry name" value="Sigma2 domain of RNA polymerase sigma factors"/>
    <property type="match status" value="1"/>
</dbReference>
<sequence>MSAETGIRQFELAFNTYYRTLCLYTLLITGSYEEAEDIVQQTFTDIWERFSNENLHISFLKPYLFKAVHNRAINHLRFRYETETLDENFHDLPEDDTERIAEAEKENRLWKWIDDLPQERRKIFLMAKQDGLKYTEIAERLHISVKTVENQMGKALKTLREKAVKIYLFFFG</sequence>
<evidence type="ECO:0000313" key="7">
    <source>
        <dbReference type="EMBL" id="MCP9610844.1"/>
    </source>
</evidence>
<evidence type="ECO:0000259" key="5">
    <source>
        <dbReference type="Pfam" id="PF04542"/>
    </source>
</evidence>
<dbReference type="PANTHER" id="PTHR43133:SF46">
    <property type="entry name" value="RNA POLYMERASE SIGMA-70 FACTOR ECF SUBFAMILY"/>
    <property type="match status" value="1"/>
</dbReference>
<keyword evidence="4" id="KW-0804">Transcription</keyword>
<evidence type="ECO:0000256" key="1">
    <source>
        <dbReference type="ARBA" id="ARBA00010641"/>
    </source>
</evidence>
<evidence type="ECO:0000256" key="3">
    <source>
        <dbReference type="ARBA" id="ARBA00023082"/>
    </source>
</evidence>
<evidence type="ECO:0000259" key="6">
    <source>
        <dbReference type="Pfam" id="PF08281"/>
    </source>
</evidence>
<dbReference type="InterPro" id="IPR014327">
    <property type="entry name" value="RNA_pol_sigma70_bacteroid"/>
</dbReference>
<name>A0ABT1MEP9_9BACT</name>